<name>A0A0E0EW80_9ORYZ</name>
<dbReference type="HOGENOM" id="CLU_2516454_0_0_1"/>
<dbReference type="Gramene" id="OMERI10G03200.1">
    <property type="protein sequence ID" value="OMERI10G03200.1"/>
    <property type="gene ID" value="OMERI10G03200"/>
</dbReference>
<reference evidence="1" key="1">
    <citation type="submission" date="2015-04" db="UniProtKB">
        <authorList>
            <consortium name="EnsemblPlants"/>
        </authorList>
    </citation>
    <scope>IDENTIFICATION</scope>
</reference>
<accession>A0A0E0EW80</accession>
<evidence type="ECO:0000313" key="1">
    <source>
        <dbReference type="EnsemblPlants" id="OMERI10G03200.1"/>
    </source>
</evidence>
<dbReference type="AlphaFoldDB" id="A0A0E0EW80"/>
<reference evidence="1" key="2">
    <citation type="submission" date="2018-05" db="EMBL/GenBank/DDBJ databases">
        <title>OmerRS3 (Oryza meridionalis Reference Sequence Version 3).</title>
        <authorList>
            <person name="Zhang J."/>
            <person name="Kudrna D."/>
            <person name="Lee S."/>
            <person name="Talag J."/>
            <person name="Welchert J."/>
            <person name="Wing R.A."/>
        </authorList>
    </citation>
    <scope>NUCLEOTIDE SEQUENCE [LARGE SCALE GENOMIC DNA]</scope>
    <source>
        <strain evidence="1">cv. OR44</strain>
    </source>
</reference>
<dbReference type="eggNOG" id="KOG1687">
    <property type="taxonomic scope" value="Eukaryota"/>
</dbReference>
<evidence type="ECO:0000313" key="2">
    <source>
        <dbReference type="Proteomes" id="UP000008021"/>
    </source>
</evidence>
<organism evidence="1">
    <name type="scientific">Oryza meridionalis</name>
    <dbReference type="NCBI Taxonomy" id="40149"/>
    <lineage>
        <taxon>Eukaryota</taxon>
        <taxon>Viridiplantae</taxon>
        <taxon>Streptophyta</taxon>
        <taxon>Embryophyta</taxon>
        <taxon>Tracheophyta</taxon>
        <taxon>Spermatophyta</taxon>
        <taxon>Magnoliopsida</taxon>
        <taxon>Liliopsida</taxon>
        <taxon>Poales</taxon>
        <taxon>Poaceae</taxon>
        <taxon>BOP clade</taxon>
        <taxon>Oryzoideae</taxon>
        <taxon>Oryzeae</taxon>
        <taxon>Oryzinae</taxon>
        <taxon>Oryza</taxon>
    </lineage>
</organism>
<protein>
    <submittedName>
        <fullName evidence="1">Uncharacterized protein</fullName>
    </submittedName>
</protein>
<sequence>MDPPPSPVTALVAIASAAAAPAPTTDCSCAQHRKTGMEEEAVATAAGGRRCHRSWGEGSAAAARWKVVAAAITMREKEGIRAGEN</sequence>
<proteinExistence type="predicted"/>
<dbReference type="EnsemblPlants" id="OMERI10G03200.1">
    <property type="protein sequence ID" value="OMERI10G03200.1"/>
    <property type="gene ID" value="OMERI10G03200"/>
</dbReference>
<keyword evidence="2" id="KW-1185">Reference proteome</keyword>
<dbReference type="Proteomes" id="UP000008021">
    <property type="component" value="Chromosome 10"/>
</dbReference>